<name>A0A8T0RDD8_PANVG</name>
<feature type="region of interest" description="Disordered" evidence="1">
    <location>
        <begin position="52"/>
        <end position="100"/>
    </location>
</feature>
<dbReference type="AlphaFoldDB" id="A0A8T0RDD8"/>
<reference evidence="2" key="1">
    <citation type="submission" date="2020-05" db="EMBL/GenBank/DDBJ databases">
        <title>WGS assembly of Panicum virgatum.</title>
        <authorList>
            <person name="Lovell J.T."/>
            <person name="Jenkins J."/>
            <person name="Shu S."/>
            <person name="Juenger T.E."/>
            <person name="Schmutz J."/>
        </authorList>
    </citation>
    <scope>NUCLEOTIDE SEQUENCE</scope>
    <source>
        <strain evidence="2">AP13</strain>
    </source>
</reference>
<accession>A0A8T0RDD8</accession>
<proteinExistence type="predicted"/>
<evidence type="ECO:0000313" key="2">
    <source>
        <dbReference type="EMBL" id="KAG2583105.1"/>
    </source>
</evidence>
<protein>
    <submittedName>
        <fullName evidence="2">Uncharacterized protein</fullName>
    </submittedName>
</protein>
<feature type="compositionally biased region" description="Basic residues" evidence="1">
    <location>
        <begin position="91"/>
        <end position="100"/>
    </location>
</feature>
<gene>
    <name evidence="2" type="ORF">PVAP13_6KG197906</name>
</gene>
<organism evidence="2 3">
    <name type="scientific">Panicum virgatum</name>
    <name type="common">Blackwell switchgrass</name>
    <dbReference type="NCBI Taxonomy" id="38727"/>
    <lineage>
        <taxon>Eukaryota</taxon>
        <taxon>Viridiplantae</taxon>
        <taxon>Streptophyta</taxon>
        <taxon>Embryophyta</taxon>
        <taxon>Tracheophyta</taxon>
        <taxon>Spermatophyta</taxon>
        <taxon>Magnoliopsida</taxon>
        <taxon>Liliopsida</taxon>
        <taxon>Poales</taxon>
        <taxon>Poaceae</taxon>
        <taxon>PACMAD clade</taxon>
        <taxon>Panicoideae</taxon>
        <taxon>Panicodae</taxon>
        <taxon>Paniceae</taxon>
        <taxon>Panicinae</taxon>
        <taxon>Panicum</taxon>
        <taxon>Panicum sect. Hiantes</taxon>
    </lineage>
</organism>
<sequence length="436" mass="49396">MENINEWLEDVLAEEHGDVLNNEVDFDLENDNLEPEDPHALDVLAAKCARELEKDPNYVPSTEQEEQMAEEPTTPQDTRAEQDTIEATGTSKKRGGKRAKNKLPETVFVVHEVGIAGEPLEPHTVRAKEWMEPTWPDWRKVPDARKELLWNELKKVFQFPSGSEDRAKSYALKQLSQAYRQWKEYGKITQGQWDEFVRQRIVEQAKERSKANTTLAKRDIHKPKLGPSGEDAIAKGLPDEYEGLNERTVNWVKAREVKVPGGQKDFAKPETKEVVSKFRKLAEDQKAGKFVPDREKDVLSLAIGTKEHGGRKEGFSEDRAMYKRHDRFKQAMRETTEQVFMEKIKSLAEQTIQDLAVVPGVARPQSVNPKGHALRALHTITSLNPCELHIPLGIRGRTEEVAKALAIPGSSLFHGTPIPPNYARVQVLSIEPKNAE</sequence>
<evidence type="ECO:0000256" key="1">
    <source>
        <dbReference type="SAM" id="MobiDB-lite"/>
    </source>
</evidence>
<evidence type="ECO:0000313" key="3">
    <source>
        <dbReference type="Proteomes" id="UP000823388"/>
    </source>
</evidence>
<dbReference type="Proteomes" id="UP000823388">
    <property type="component" value="Chromosome 6K"/>
</dbReference>
<dbReference type="PANTHER" id="PTHR33018:SF19">
    <property type="entry name" value="OS12G0558775 PROTEIN"/>
    <property type="match status" value="1"/>
</dbReference>
<keyword evidence="3" id="KW-1185">Reference proteome</keyword>
<dbReference type="PANTHER" id="PTHR33018">
    <property type="entry name" value="OS10G0338966 PROTEIN-RELATED"/>
    <property type="match status" value="1"/>
</dbReference>
<dbReference type="EMBL" id="CM029047">
    <property type="protein sequence ID" value="KAG2583105.1"/>
    <property type="molecule type" value="Genomic_DNA"/>
</dbReference>
<comment type="caution">
    <text evidence="2">The sequence shown here is derived from an EMBL/GenBank/DDBJ whole genome shotgun (WGS) entry which is preliminary data.</text>
</comment>